<reference evidence="1 2" key="1">
    <citation type="submission" date="2021-03" db="EMBL/GenBank/DDBJ databases">
        <authorList>
            <person name="King G.J."/>
            <person name="Bancroft I."/>
            <person name="Baten A."/>
            <person name="Bloomfield J."/>
            <person name="Borpatragohain P."/>
            <person name="He Z."/>
            <person name="Irish N."/>
            <person name="Irwin J."/>
            <person name="Liu K."/>
            <person name="Mauleon R.P."/>
            <person name="Moore J."/>
            <person name="Morris R."/>
            <person name="Ostergaard L."/>
            <person name="Wang B."/>
            <person name="Wells R."/>
        </authorList>
    </citation>
    <scope>NUCLEOTIDE SEQUENCE [LARGE SCALE GENOMIC DNA]</scope>
    <source>
        <strain evidence="1">R-o-18</strain>
        <tissue evidence="1">Leaf</tissue>
    </source>
</reference>
<evidence type="ECO:0000313" key="2">
    <source>
        <dbReference type="Proteomes" id="UP000823674"/>
    </source>
</evidence>
<organism evidence="1 2">
    <name type="scientific">Brassica rapa subsp. trilocularis</name>
    <dbReference type="NCBI Taxonomy" id="1813537"/>
    <lineage>
        <taxon>Eukaryota</taxon>
        <taxon>Viridiplantae</taxon>
        <taxon>Streptophyta</taxon>
        <taxon>Embryophyta</taxon>
        <taxon>Tracheophyta</taxon>
        <taxon>Spermatophyta</taxon>
        <taxon>Magnoliopsida</taxon>
        <taxon>eudicotyledons</taxon>
        <taxon>Gunneridae</taxon>
        <taxon>Pentapetalae</taxon>
        <taxon>rosids</taxon>
        <taxon>malvids</taxon>
        <taxon>Brassicales</taxon>
        <taxon>Brassicaceae</taxon>
        <taxon>Brassiceae</taxon>
        <taxon>Brassica</taxon>
    </lineage>
</organism>
<proteinExistence type="predicted"/>
<dbReference type="Proteomes" id="UP000823674">
    <property type="component" value="Chromosome A01"/>
</dbReference>
<protein>
    <submittedName>
        <fullName evidence="1">Uncharacterized protein</fullName>
    </submittedName>
</protein>
<name>A0ABQ7NUI5_BRACM</name>
<feature type="non-terminal residue" evidence="1">
    <location>
        <position position="1"/>
    </location>
</feature>
<keyword evidence="2" id="KW-1185">Reference proteome</keyword>
<comment type="caution">
    <text evidence="1">The sequence shown here is derived from an EMBL/GenBank/DDBJ whole genome shotgun (WGS) entry which is preliminary data.</text>
</comment>
<gene>
    <name evidence="1" type="primary">A01g504290.1_BraROA</name>
    <name evidence="1" type="ORF">IGI04_002079</name>
</gene>
<dbReference type="EMBL" id="JADBGQ010000001">
    <property type="protein sequence ID" value="KAG5414512.1"/>
    <property type="molecule type" value="Genomic_DNA"/>
</dbReference>
<accession>A0ABQ7NUI5</accession>
<sequence>GLQSPDHISSDLLHYADDPRGHAVSQPCLAAQCQCLRWNVDRCWVGMGGRQKSSLGRRWKMNFRIWKEKCMFLVAFGTTGHAPEKKRKSYLSPDLRPHLSLVGPEKVSIDSNNRVSIDTPFSPLIDATSELSNDVPSREH</sequence>
<evidence type="ECO:0000313" key="1">
    <source>
        <dbReference type="EMBL" id="KAG5414512.1"/>
    </source>
</evidence>